<reference evidence="7 8" key="1">
    <citation type="submission" date="2022-10" db="EMBL/GenBank/DDBJ databases">
        <title>High-quality genome sequences of two octocoral-associated bacteria, Endozoicomonas euniceicola EF212 and Endozoicomonas gorgoniicola PS125.</title>
        <authorList>
            <person name="Chiou Y.-J."/>
            <person name="Chen Y.-H."/>
        </authorList>
    </citation>
    <scope>NUCLEOTIDE SEQUENCE [LARGE SCALE GENOMIC DNA]</scope>
    <source>
        <strain evidence="7 8">PS125</strain>
    </source>
</reference>
<dbReference type="Pfam" id="PF13438">
    <property type="entry name" value="DUF4113"/>
    <property type="match status" value="1"/>
</dbReference>
<feature type="domain" description="UmuC" evidence="6">
    <location>
        <begin position="7"/>
        <end position="191"/>
    </location>
</feature>
<comment type="caution">
    <text evidence="7">The sequence shown here is derived from an EMBL/GenBank/DDBJ whole genome shotgun (WGS) entry which is preliminary data.</text>
</comment>
<sequence>MGSDKVIALCDANSFYCSCERVFDPTLLNIPLGVLSNNDGCIVARTPELKALGVKMGTPAFKVRHLVEQGAIVLKSSNYTLYGDMSSRFMWVLEQFSPDVEVYSIDEAFVDLAGFPKEQLLMMGQQIKQRVQQWTGLPIGVGISTTKTLAKLANYAAKKYRATGGVVDLTDSKRQQRLMAITPVGEVWGVGRKISQRLQRQGIHTAADLVKCQRSWIKKHYSVVLERTVCELQGESCIPREDENTGNKHQIICSRSFGGRVTEKSDLHSALSSFATRACEKLRSQQKFAREAVVFIRTDPFKEAPQYCQSIRLVAPSRTNDTRLWLQQITPALDALYQQGYVYKKAGFMLLDLCGSQSFQGDLLSMNSLPEASEIMKVLDAVNQRFGQQTLKPASIGFQPAGWCMSQQSLSPKYTTRWSDIMTVGAK</sequence>
<dbReference type="NCBIfam" id="NF002955">
    <property type="entry name" value="PRK03609.1"/>
    <property type="match status" value="1"/>
</dbReference>
<evidence type="ECO:0000256" key="4">
    <source>
        <dbReference type="ARBA" id="ARBA00023204"/>
    </source>
</evidence>
<dbReference type="SUPFAM" id="SSF56672">
    <property type="entry name" value="DNA/RNA polymerases"/>
    <property type="match status" value="1"/>
</dbReference>
<dbReference type="InterPro" id="IPR001126">
    <property type="entry name" value="UmuC"/>
</dbReference>
<dbReference type="Pfam" id="PF00817">
    <property type="entry name" value="IMS"/>
    <property type="match status" value="1"/>
</dbReference>
<evidence type="ECO:0000259" key="6">
    <source>
        <dbReference type="PROSITE" id="PS50173"/>
    </source>
</evidence>
<gene>
    <name evidence="7" type="ORF">NX722_15070</name>
</gene>
<evidence type="ECO:0000313" key="8">
    <source>
        <dbReference type="Proteomes" id="UP001209854"/>
    </source>
</evidence>
<organism evidence="7 8">
    <name type="scientific">Endozoicomonas gorgoniicola</name>
    <dbReference type="NCBI Taxonomy" id="1234144"/>
    <lineage>
        <taxon>Bacteria</taxon>
        <taxon>Pseudomonadati</taxon>
        <taxon>Pseudomonadota</taxon>
        <taxon>Gammaproteobacteria</taxon>
        <taxon>Oceanospirillales</taxon>
        <taxon>Endozoicomonadaceae</taxon>
        <taxon>Endozoicomonas</taxon>
    </lineage>
</organism>
<dbReference type="InterPro" id="IPR050116">
    <property type="entry name" value="DNA_polymerase-Y"/>
</dbReference>
<dbReference type="InterPro" id="IPR017961">
    <property type="entry name" value="DNA_pol_Y-fam_little_finger"/>
</dbReference>
<comment type="similarity">
    <text evidence="1">Belongs to the DNA polymerase type-Y family.</text>
</comment>
<dbReference type="Gene3D" id="3.40.1170.60">
    <property type="match status" value="1"/>
</dbReference>
<dbReference type="InterPro" id="IPR025188">
    <property type="entry name" value="DUF4113"/>
</dbReference>
<evidence type="ECO:0000256" key="5">
    <source>
        <dbReference type="ARBA" id="ARBA00023236"/>
    </source>
</evidence>
<name>A0ABT3MY57_9GAMM</name>
<dbReference type="Proteomes" id="UP001209854">
    <property type="component" value="Unassembled WGS sequence"/>
</dbReference>
<evidence type="ECO:0000256" key="3">
    <source>
        <dbReference type="ARBA" id="ARBA00023199"/>
    </source>
</evidence>
<keyword evidence="4" id="KW-0234">DNA repair</keyword>
<dbReference type="InterPro" id="IPR043502">
    <property type="entry name" value="DNA/RNA_pol_sf"/>
</dbReference>
<keyword evidence="8" id="KW-1185">Reference proteome</keyword>
<accession>A0ABT3MY57</accession>
<dbReference type="Pfam" id="PF11799">
    <property type="entry name" value="IMS_C"/>
    <property type="match status" value="1"/>
</dbReference>
<dbReference type="RefSeq" id="WP_262563658.1">
    <property type="nucleotide sequence ID" value="NZ_JAPFCC010000001.1"/>
</dbReference>
<dbReference type="Gene3D" id="1.10.150.20">
    <property type="entry name" value="5' to 3' exonuclease, C-terminal subdomain"/>
    <property type="match status" value="1"/>
</dbReference>
<dbReference type="PROSITE" id="PS50173">
    <property type="entry name" value="UMUC"/>
    <property type="match status" value="1"/>
</dbReference>
<dbReference type="EMBL" id="JAPFCC010000001">
    <property type="protein sequence ID" value="MCW7553919.1"/>
    <property type="molecule type" value="Genomic_DNA"/>
</dbReference>
<dbReference type="InterPro" id="IPR043128">
    <property type="entry name" value="Rev_trsase/Diguanyl_cyclase"/>
</dbReference>
<proteinExistence type="inferred from homology"/>
<evidence type="ECO:0000256" key="2">
    <source>
        <dbReference type="ARBA" id="ARBA00022763"/>
    </source>
</evidence>
<keyword evidence="3" id="KW-0741">SOS mutagenesis</keyword>
<keyword evidence="5" id="KW-0742">SOS response</keyword>
<keyword evidence="2" id="KW-0227">DNA damage</keyword>
<evidence type="ECO:0000313" key="7">
    <source>
        <dbReference type="EMBL" id="MCW7553919.1"/>
    </source>
</evidence>
<dbReference type="CDD" id="cd01700">
    <property type="entry name" value="PolY_Pol_V_umuC"/>
    <property type="match status" value="1"/>
</dbReference>
<dbReference type="PANTHER" id="PTHR11076">
    <property type="entry name" value="DNA REPAIR POLYMERASE UMUC / TRANSFERASE FAMILY MEMBER"/>
    <property type="match status" value="1"/>
</dbReference>
<protein>
    <submittedName>
        <fullName evidence="7">Y-family DNA polymerase</fullName>
    </submittedName>
</protein>
<dbReference type="PANTHER" id="PTHR11076:SF34">
    <property type="entry name" value="PROTEIN UMUC"/>
    <property type="match status" value="1"/>
</dbReference>
<evidence type="ECO:0000256" key="1">
    <source>
        <dbReference type="ARBA" id="ARBA00010945"/>
    </source>
</evidence>
<dbReference type="Gene3D" id="3.30.70.270">
    <property type="match status" value="1"/>
</dbReference>